<comment type="caution">
    <text evidence="2">Lacks conserved residue(s) required for the propagation of feature annotation.</text>
</comment>
<evidence type="ECO:0000256" key="1">
    <source>
        <dbReference type="ARBA" id="ARBA00023125"/>
    </source>
</evidence>
<dbReference type="PROSITE" id="PS50935">
    <property type="entry name" value="SSB"/>
    <property type="match status" value="1"/>
</dbReference>
<comment type="subunit">
    <text evidence="2">Homotetramer.</text>
</comment>
<evidence type="ECO:0000313" key="5">
    <source>
        <dbReference type="EMBL" id="SNY09634.1"/>
    </source>
</evidence>
<dbReference type="PANTHER" id="PTHR10302">
    <property type="entry name" value="SINGLE-STRANDED DNA-BINDING PROTEIN"/>
    <property type="match status" value="1"/>
</dbReference>
<sequence length="149" mass="16161">MANETPINLVGNLTGDPELRFLDSGTAMVKFTVASTPRTFDRQSGEWKDGEALFMSCTAFRDLAEHIAESLTKGTRVIVIGRLRQSRWEDKETGQKRSGFSVDVDEVGPSLRFAQAKVSRITRNKGGDGFTPSDVPDDAWASAAPAPAA</sequence>
<evidence type="ECO:0000256" key="4">
    <source>
        <dbReference type="SAM" id="MobiDB-lite"/>
    </source>
</evidence>
<evidence type="ECO:0000256" key="2">
    <source>
        <dbReference type="HAMAP-Rule" id="MF_00984"/>
    </source>
</evidence>
<dbReference type="GO" id="GO:0009295">
    <property type="term" value="C:nucleoid"/>
    <property type="evidence" value="ECO:0007669"/>
    <property type="project" value="TreeGrafter"/>
</dbReference>
<feature type="region of interest" description="Disordered" evidence="4">
    <location>
        <begin position="123"/>
        <end position="149"/>
    </location>
</feature>
<name>A0A285FFT0_9ACTN</name>
<dbReference type="GO" id="GO:0003697">
    <property type="term" value="F:single-stranded DNA binding"/>
    <property type="evidence" value="ECO:0007669"/>
    <property type="project" value="UniProtKB-UniRule"/>
</dbReference>
<dbReference type="InterPro" id="IPR011344">
    <property type="entry name" value="ssDNA-bd"/>
</dbReference>
<dbReference type="AlphaFoldDB" id="A0A285FFT0"/>
<protein>
    <recommendedName>
        <fullName evidence="2 3">Single-stranded DNA-binding protein</fullName>
        <shortName evidence="2">SSB</shortName>
    </recommendedName>
</protein>
<feature type="compositionally biased region" description="Low complexity" evidence="4">
    <location>
        <begin position="132"/>
        <end position="149"/>
    </location>
</feature>
<dbReference type="OrthoDB" id="9809878at2"/>
<dbReference type="Proteomes" id="UP000219612">
    <property type="component" value="Unassembled WGS sequence"/>
</dbReference>
<proteinExistence type="inferred from homology"/>
<dbReference type="InterPro" id="IPR012340">
    <property type="entry name" value="NA-bd_OB-fold"/>
</dbReference>
<dbReference type="HAMAP" id="MF_00984">
    <property type="entry name" value="SSB"/>
    <property type="match status" value="1"/>
</dbReference>
<dbReference type="PANTHER" id="PTHR10302:SF27">
    <property type="entry name" value="SINGLE-STRANDED DNA-BINDING PROTEIN"/>
    <property type="match status" value="1"/>
</dbReference>
<dbReference type="CDD" id="cd04496">
    <property type="entry name" value="SSB_OBF"/>
    <property type="match status" value="1"/>
</dbReference>
<evidence type="ECO:0000313" key="6">
    <source>
        <dbReference type="Proteomes" id="UP000219612"/>
    </source>
</evidence>
<dbReference type="NCBIfam" id="TIGR00621">
    <property type="entry name" value="ssb"/>
    <property type="match status" value="1"/>
</dbReference>
<dbReference type="SUPFAM" id="SSF50249">
    <property type="entry name" value="Nucleic acid-binding proteins"/>
    <property type="match status" value="1"/>
</dbReference>
<evidence type="ECO:0000256" key="3">
    <source>
        <dbReference type="RuleBase" id="RU000524"/>
    </source>
</evidence>
<dbReference type="InterPro" id="IPR000424">
    <property type="entry name" value="Primosome_PriB/ssb"/>
</dbReference>
<reference evidence="5 6" key="1">
    <citation type="submission" date="2017-09" db="EMBL/GenBank/DDBJ databases">
        <authorList>
            <person name="Ehlers B."/>
            <person name="Leendertz F.H."/>
        </authorList>
    </citation>
    <scope>NUCLEOTIDE SEQUENCE [LARGE SCALE GENOMIC DNA]</scope>
    <source>
        <strain evidence="5 6">CGMCC 4.6857</strain>
    </source>
</reference>
<gene>
    <name evidence="5" type="ORF">SAMN05421748_101894</name>
</gene>
<dbReference type="GO" id="GO:0006260">
    <property type="term" value="P:DNA replication"/>
    <property type="evidence" value="ECO:0007669"/>
    <property type="project" value="InterPro"/>
</dbReference>
<keyword evidence="6" id="KW-1185">Reference proteome</keyword>
<keyword evidence="1 2" id="KW-0238">DNA-binding</keyword>
<dbReference type="EMBL" id="OBDY01000001">
    <property type="protein sequence ID" value="SNY09634.1"/>
    <property type="molecule type" value="Genomic_DNA"/>
</dbReference>
<accession>A0A285FFT0</accession>
<organism evidence="5 6">
    <name type="scientific">Paractinoplanes atraurantiacus</name>
    <dbReference type="NCBI Taxonomy" id="1036182"/>
    <lineage>
        <taxon>Bacteria</taxon>
        <taxon>Bacillati</taxon>
        <taxon>Actinomycetota</taxon>
        <taxon>Actinomycetes</taxon>
        <taxon>Micromonosporales</taxon>
        <taxon>Micromonosporaceae</taxon>
        <taxon>Paractinoplanes</taxon>
    </lineage>
</organism>
<dbReference type="RefSeq" id="WP_097318126.1">
    <property type="nucleotide sequence ID" value="NZ_OBDY01000001.1"/>
</dbReference>
<dbReference type="Gene3D" id="2.40.50.140">
    <property type="entry name" value="Nucleic acid-binding proteins"/>
    <property type="match status" value="1"/>
</dbReference>
<dbReference type="Pfam" id="PF00436">
    <property type="entry name" value="SSB"/>
    <property type="match status" value="1"/>
</dbReference>